<dbReference type="Pfam" id="PF07739">
    <property type="entry name" value="TipAS"/>
    <property type="match status" value="1"/>
</dbReference>
<dbReference type="AlphaFoldDB" id="A0A4U9XSV2"/>
<dbReference type="InterPro" id="IPR012925">
    <property type="entry name" value="TipAS_dom"/>
</dbReference>
<feature type="compositionally biased region" description="Basic and acidic residues" evidence="1">
    <location>
        <begin position="13"/>
        <end position="22"/>
    </location>
</feature>
<name>A0A4U9XSV2_9STRE</name>
<feature type="domain" description="TipAS antibiotic-recognition" evidence="2">
    <location>
        <begin position="20"/>
        <end position="131"/>
    </location>
</feature>
<dbReference type="EMBL" id="CABEHT010000001">
    <property type="protein sequence ID" value="VTS16900.1"/>
    <property type="molecule type" value="Genomic_DNA"/>
</dbReference>
<accession>A0A4U9XSV2</accession>
<sequence length="153" mass="18576">MKKKEKKEKKMRKSEEKKRQKELSYSWESSLIKESNKKWNSYSNTKQKAILEECENIFLEIANFQQVGIKTPEIKELLVRWHKFIQNFYEPSLEVLRGLGHTYADDERFRVKFEEIDPDLPDFLKSAIDYYVDELEDIWLQEQYDILENKSEL</sequence>
<dbReference type="SUPFAM" id="SSF89082">
    <property type="entry name" value="Antibiotic binding domain of TipA-like multidrug resistance regulators"/>
    <property type="match status" value="1"/>
</dbReference>
<evidence type="ECO:0000313" key="3">
    <source>
        <dbReference type="EMBL" id="VTS16900.1"/>
    </source>
</evidence>
<dbReference type="RefSeq" id="WP_077323147.1">
    <property type="nucleotide sequence ID" value="NZ_CABEHT010000001.1"/>
</dbReference>
<organism evidence="3 4">
    <name type="scientific">Streptococcus pseudoporcinus</name>
    <dbReference type="NCBI Taxonomy" id="361101"/>
    <lineage>
        <taxon>Bacteria</taxon>
        <taxon>Bacillati</taxon>
        <taxon>Bacillota</taxon>
        <taxon>Bacilli</taxon>
        <taxon>Lactobacillales</taxon>
        <taxon>Streptococcaceae</taxon>
        <taxon>Streptococcus</taxon>
    </lineage>
</organism>
<evidence type="ECO:0000313" key="4">
    <source>
        <dbReference type="Proteomes" id="UP000394068"/>
    </source>
</evidence>
<dbReference type="Gene3D" id="1.10.490.50">
    <property type="entry name" value="Antibiotic binding domain of TipA-like multidrug resistance regulators"/>
    <property type="match status" value="1"/>
</dbReference>
<reference evidence="3 4" key="1">
    <citation type="submission" date="2019-05" db="EMBL/GenBank/DDBJ databases">
        <authorList>
            <consortium name="Pathogen Informatics"/>
        </authorList>
    </citation>
    <scope>NUCLEOTIDE SEQUENCE [LARGE SCALE GENOMIC DNA]</scope>
    <source>
        <strain evidence="3 4">NCTC5386</strain>
    </source>
</reference>
<proteinExistence type="predicted"/>
<gene>
    <name evidence="3" type="primary">mta</name>
    <name evidence="3" type="ORF">NCTC5386_01522</name>
</gene>
<feature type="region of interest" description="Disordered" evidence="1">
    <location>
        <begin position="1"/>
        <end position="28"/>
    </location>
</feature>
<protein>
    <submittedName>
        <fullName evidence="3">TipAS antibiotic-recognition domain protein</fullName>
    </submittedName>
</protein>
<dbReference type="Proteomes" id="UP000394068">
    <property type="component" value="Unassembled WGS sequence"/>
</dbReference>
<evidence type="ECO:0000259" key="2">
    <source>
        <dbReference type="Pfam" id="PF07739"/>
    </source>
</evidence>
<dbReference type="InterPro" id="IPR036244">
    <property type="entry name" value="TipA-like_antibiotic-bd"/>
</dbReference>
<evidence type="ECO:0000256" key="1">
    <source>
        <dbReference type="SAM" id="MobiDB-lite"/>
    </source>
</evidence>
<feature type="compositionally biased region" description="Basic residues" evidence="1">
    <location>
        <begin position="1"/>
        <end position="12"/>
    </location>
</feature>